<evidence type="ECO:0000313" key="5">
    <source>
        <dbReference type="EMBL" id="PEG52739.1"/>
    </source>
</evidence>
<dbReference type="InterPro" id="IPR052336">
    <property type="entry name" value="MlaD_Phospholipid_Transporter"/>
</dbReference>
<dbReference type="InterPro" id="IPR005693">
    <property type="entry name" value="Mce"/>
</dbReference>
<dbReference type="OrthoDB" id="4516955at2"/>
<dbReference type="Proteomes" id="UP000220340">
    <property type="component" value="Unassembled WGS sequence"/>
</dbReference>
<dbReference type="AlphaFoldDB" id="A0A1Q4HLH0"/>
<name>A0A1Q4HLH0_9MYCO</name>
<gene>
    <name evidence="4" type="ORF">BV510_26640</name>
    <name evidence="5" type="ORF">CRI78_19790</name>
</gene>
<dbReference type="EMBL" id="PDCR01000027">
    <property type="protein sequence ID" value="PEG52739.1"/>
    <property type="molecule type" value="Genomic_DNA"/>
</dbReference>
<reference evidence="5 7" key="2">
    <citation type="submission" date="2017-10" db="EMBL/GenBank/DDBJ databases">
        <title>The new phylogeny of genus Mycobacterium.</title>
        <authorList>
            <person name="Tortoli E."/>
            <person name="Trovato A."/>
            <person name="Cirillo D.M."/>
        </authorList>
    </citation>
    <scope>NUCLEOTIDE SEQUENCE [LARGE SCALE GENOMIC DNA]</scope>
    <source>
        <strain evidence="5 7">IP141170001</strain>
    </source>
</reference>
<evidence type="ECO:0000313" key="7">
    <source>
        <dbReference type="Proteomes" id="UP000220340"/>
    </source>
</evidence>
<evidence type="ECO:0000259" key="2">
    <source>
        <dbReference type="Pfam" id="PF02470"/>
    </source>
</evidence>
<dbReference type="InterPro" id="IPR003399">
    <property type="entry name" value="Mce/MlaD"/>
</dbReference>
<sequence>MKGPKRSVAVIAGILVVLAGTGFLIHREFLAPNKITAQFVSATSVYPGDEVRVAGVKIGTIAQVESQGTQVAVTLSVDRGVPIPADVKAVIVAQNLVDARYVQLTPPYESRGPTLADGAVIPLDRTAVPVEWDEVKAQLNRLATDLGPSATDSTTSVGRFIDSAADAMDGNGAKLRQTITQLSGMARILADGGGNIVDIVKNLQVFVTALRDSNTQIVSFQDRLATLSSVLGDSTSDLDATLTNLSAAVGDVQRFILGTRDKTSEQIRRLGNVTQNLVDHQIDLENVLHVAPNAFGNTVNSYNPDTGSILGSFALNNFSDPAGFLCGAIGALDNATSTETAKLCGQYLGPAARTMSFNYLPFPINPALMPSPKNVEYSDPALAPGGAGPTPGPPEAPLGLSAYPVAPAPPGAAHPPPAGSPPTLQDMLLPAEMAAP</sequence>
<accession>A0A1Q4HLH0</accession>
<dbReference type="GO" id="GO:0005576">
    <property type="term" value="C:extracellular region"/>
    <property type="evidence" value="ECO:0007669"/>
    <property type="project" value="TreeGrafter"/>
</dbReference>
<dbReference type="Pfam" id="PF11887">
    <property type="entry name" value="Mce4_CUP1"/>
    <property type="match status" value="1"/>
</dbReference>
<dbReference type="NCBIfam" id="TIGR00996">
    <property type="entry name" value="Mtu_fam_mce"/>
    <property type="match status" value="1"/>
</dbReference>
<feature type="domain" description="Mce/MlaD" evidence="2">
    <location>
        <begin position="32"/>
        <end position="107"/>
    </location>
</feature>
<evidence type="ECO:0000259" key="3">
    <source>
        <dbReference type="Pfam" id="PF11887"/>
    </source>
</evidence>
<feature type="domain" description="Mammalian cell entry C-terminal" evidence="3">
    <location>
        <begin position="114"/>
        <end position="289"/>
    </location>
</feature>
<feature type="region of interest" description="Disordered" evidence="1">
    <location>
        <begin position="379"/>
        <end position="436"/>
    </location>
</feature>
<feature type="compositionally biased region" description="Pro residues" evidence="1">
    <location>
        <begin position="406"/>
        <end position="420"/>
    </location>
</feature>
<evidence type="ECO:0000313" key="4">
    <source>
        <dbReference type="EMBL" id="OPE46264.1"/>
    </source>
</evidence>
<dbReference type="Pfam" id="PF02470">
    <property type="entry name" value="MlaD"/>
    <property type="match status" value="1"/>
</dbReference>
<organism evidence="5 7">
    <name type="scientific">Mycolicibacterium diernhoferi</name>
    <dbReference type="NCBI Taxonomy" id="1801"/>
    <lineage>
        <taxon>Bacteria</taxon>
        <taxon>Bacillati</taxon>
        <taxon>Actinomycetota</taxon>
        <taxon>Actinomycetes</taxon>
        <taxon>Mycobacteriales</taxon>
        <taxon>Mycobacteriaceae</taxon>
        <taxon>Mycolicibacterium</taxon>
    </lineage>
</organism>
<comment type="caution">
    <text evidence="5">The sequence shown here is derived from an EMBL/GenBank/DDBJ whole genome shotgun (WGS) entry which is preliminary data.</text>
</comment>
<reference evidence="4 6" key="1">
    <citation type="submission" date="2016-09" db="EMBL/GenBank/DDBJ databases">
        <title>genome sequences of unsequenced Mycobacteria.</title>
        <authorList>
            <person name="Greninger A.L."/>
            <person name="Jerome K.R."/>
            <person name="Mcnair B."/>
            <person name="Wallis C."/>
            <person name="Fang F."/>
        </authorList>
    </citation>
    <scope>NUCLEOTIDE SEQUENCE [LARGE SCALE GENOMIC DNA]</scope>
    <source>
        <strain evidence="4 6">BM1</strain>
    </source>
</reference>
<keyword evidence="7" id="KW-1185">Reference proteome</keyword>
<dbReference type="EMBL" id="MIJD01000428">
    <property type="protein sequence ID" value="OPE46264.1"/>
    <property type="molecule type" value="Genomic_DNA"/>
</dbReference>
<dbReference type="RefSeq" id="WP_073853705.1">
    <property type="nucleotide sequence ID" value="NZ_BAAATC010000018.1"/>
</dbReference>
<evidence type="ECO:0000256" key="1">
    <source>
        <dbReference type="SAM" id="MobiDB-lite"/>
    </source>
</evidence>
<dbReference type="STRING" id="1801.BRW64_02015"/>
<dbReference type="InterPro" id="IPR024516">
    <property type="entry name" value="Mce_C"/>
</dbReference>
<evidence type="ECO:0000313" key="6">
    <source>
        <dbReference type="Proteomes" id="UP000191039"/>
    </source>
</evidence>
<dbReference type="PANTHER" id="PTHR33371:SF4">
    <property type="entry name" value="INTERMEMBRANE PHOSPHOLIPID TRANSPORT SYSTEM BINDING PROTEIN MLAD"/>
    <property type="match status" value="1"/>
</dbReference>
<dbReference type="Proteomes" id="UP000191039">
    <property type="component" value="Unassembled WGS sequence"/>
</dbReference>
<protein>
    <submittedName>
        <fullName evidence="5">Mammalian cell entry protein</fullName>
    </submittedName>
</protein>
<proteinExistence type="predicted"/>
<dbReference type="PANTHER" id="PTHR33371">
    <property type="entry name" value="INTERMEMBRANE PHOSPHOLIPID TRANSPORT SYSTEM BINDING PROTEIN MLAD-RELATED"/>
    <property type="match status" value="1"/>
</dbReference>